<keyword evidence="2" id="KW-1185">Reference proteome</keyword>
<dbReference type="InParanoid" id="A0A0L0H8F4"/>
<gene>
    <name evidence="1" type="ORF">SPPG_07627</name>
</gene>
<sequence length="333" mass="38424">MQEILLGRHRILWSGQENWTTPYGSEHPTVGRVYQGFYGCCFAVGAAGVYILSGRTPFLTDYDRRPGLSEITYYFMYLNKDRITEATAYVYCSLRDELKKRALDLWRRQDYFAKDRLNLLSAHLGSYYLKVGETRRKDIVKEQSRGKGISAFEQLCRILRALQEECGVVRLSRKHAASLTGEFKNLGGPCWDGVFDFVPIYGSKTEEKVPKVVSSAASRNLFKRELFTFTTLDGVRHMTAKTIILPEYRCRFGRGWETEYEENNSIHVQVVISADGLEVQTKTDVDTARLLMNEKPILLVHELVILATFRGKEPTRHIDYMWGPIWQWMGMGR</sequence>
<dbReference type="Proteomes" id="UP000053201">
    <property type="component" value="Unassembled WGS sequence"/>
</dbReference>
<name>A0A0L0H8F4_SPIPD</name>
<dbReference type="GeneID" id="27690832"/>
<evidence type="ECO:0000313" key="2">
    <source>
        <dbReference type="Proteomes" id="UP000053201"/>
    </source>
</evidence>
<dbReference type="AlphaFoldDB" id="A0A0L0H8F4"/>
<organism evidence="1 2">
    <name type="scientific">Spizellomyces punctatus (strain DAOM BR117)</name>
    <dbReference type="NCBI Taxonomy" id="645134"/>
    <lineage>
        <taxon>Eukaryota</taxon>
        <taxon>Fungi</taxon>
        <taxon>Fungi incertae sedis</taxon>
        <taxon>Chytridiomycota</taxon>
        <taxon>Chytridiomycota incertae sedis</taxon>
        <taxon>Chytridiomycetes</taxon>
        <taxon>Spizellomycetales</taxon>
        <taxon>Spizellomycetaceae</taxon>
        <taxon>Spizellomyces</taxon>
    </lineage>
</organism>
<dbReference type="VEuPathDB" id="FungiDB:SPPG_07627"/>
<dbReference type="RefSeq" id="XP_016605281.1">
    <property type="nucleotide sequence ID" value="XM_016755791.1"/>
</dbReference>
<reference evidence="1 2" key="1">
    <citation type="submission" date="2009-08" db="EMBL/GenBank/DDBJ databases">
        <title>The Genome Sequence of Spizellomyces punctatus strain DAOM BR117.</title>
        <authorList>
            <consortium name="The Broad Institute Genome Sequencing Platform"/>
            <person name="Russ C."/>
            <person name="Cuomo C."/>
            <person name="Shea T."/>
            <person name="Young S.K."/>
            <person name="Zeng Q."/>
            <person name="Koehrsen M."/>
            <person name="Haas B."/>
            <person name="Borodovsky M."/>
            <person name="Guigo R."/>
            <person name="Alvarado L."/>
            <person name="Berlin A."/>
            <person name="Bochicchio J."/>
            <person name="Borenstein D."/>
            <person name="Chapman S."/>
            <person name="Chen Z."/>
            <person name="Engels R."/>
            <person name="Freedman E."/>
            <person name="Gellesch M."/>
            <person name="Goldberg J."/>
            <person name="Griggs A."/>
            <person name="Gujja S."/>
            <person name="Heiman D."/>
            <person name="Hepburn T."/>
            <person name="Howarth C."/>
            <person name="Jen D."/>
            <person name="Larson L."/>
            <person name="Lewis B."/>
            <person name="Mehta T."/>
            <person name="Park D."/>
            <person name="Pearson M."/>
            <person name="Roberts A."/>
            <person name="Saif S."/>
            <person name="Shenoy N."/>
            <person name="Sisk P."/>
            <person name="Stolte C."/>
            <person name="Sykes S."/>
            <person name="Thomson T."/>
            <person name="Walk T."/>
            <person name="White J."/>
            <person name="Yandava C."/>
            <person name="Burger G."/>
            <person name="Gray M.W."/>
            <person name="Holland P.W.H."/>
            <person name="King N."/>
            <person name="Lang F.B.F."/>
            <person name="Roger A.J."/>
            <person name="Ruiz-Trillo I."/>
            <person name="Lander E."/>
            <person name="Nusbaum C."/>
        </authorList>
    </citation>
    <scope>NUCLEOTIDE SEQUENCE [LARGE SCALE GENOMIC DNA]</scope>
    <source>
        <strain evidence="1 2">DAOM BR117</strain>
    </source>
</reference>
<evidence type="ECO:0000313" key="1">
    <source>
        <dbReference type="EMBL" id="KNC97241.1"/>
    </source>
</evidence>
<dbReference type="EMBL" id="KQ257465">
    <property type="protein sequence ID" value="KNC97241.1"/>
    <property type="molecule type" value="Genomic_DNA"/>
</dbReference>
<accession>A0A0L0H8F4</accession>
<protein>
    <submittedName>
        <fullName evidence="1">Uncharacterized protein</fullName>
    </submittedName>
</protein>
<dbReference type="OrthoDB" id="10430562at2759"/>
<proteinExistence type="predicted"/>